<reference evidence="3" key="1">
    <citation type="journal article" date="2015" name="BMC Genomics">
        <title>Genomic and transcriptomic analysis of the endophytic fungus Pestalotiopsis fici reveals its lifestyle and high potential for synthesis of natural products.</title>
        <authorList>
            <person name="Wang X."/>
            <person name="Zhang X."/>
            <person name="Liu L."/>
            <person name="Xiang M."/>
            <person name="Wang W."/>
            <person name="Sun X."/>
            <person name="Che Y."/>
            <person name="Guo L."/>
            <person name="Liu G."/>
            <person name="Guo L."/>
            <person name="Wang C."/>
            <person name="Yin W.B."/>
            <person name="Stadler M."/>
            <person name="Zhang X."/>
            <person name="Liu X."/>
        </authorList>
    </citation>
    <scope>NUCLEOTIDE SEQUENCE [LARGE SCALE GENOMIC DNA]</scope>
    <source>
        <strain evidence="3">W106-1 / CGMCC3.15140</strain>
    </source>
</reference>
<sequence length="930" mass="102342">MQRRNSTKSQDLPRRKSTSSVKNVQLIHVHPETAEHDAQSAAVEAFVRARDRASNSVAYWPPPRSSERPALSRHQSSPERHSDTHPIRRQQSVRFVQPKGSASNPKDETAPYTPSKQRRTRVIRANTSLSQTGQTQRLQPQSHASASGMVSAAKGVAGNYINALLVGEEHYTREDETASAPSSHGQLRKSKSMYPGSELGVTPGARSVKYSEISALRTPRSMSVLRSRQESSSTSTFNHNTSPIAAKNEPSAASTIPRLVKSQSSAQLRSRSARPEKIFKKTLRNLSDGTTSLRVKGTKDSSLRFKARQVSQNFKHKLKALFSTIRGDTEDVTIPPQQVEARRTYVTDLRDSDHASEDRHSDSTGKETTTVSRVSSGIPSFHNIPLEHQLHSRQGSLESLHSERRTSDERSRVTSWSDSDGTTCGTVNSSQTTQGKQRLSVIKETGAYAASHQRRRPIYNEWTDIQEDTIHSNSTTNSSANNLRGQRLYSALMKRTGMEVPKRVQISHNQSQKSLEVFVEQDLVPTRGSSRSFSSSKTTIINDANKTGPPSGITHTMQFDTVKNDSDPTDDPFISCNNIRLETTNSADDVSSALRDTSLQRSSSFSTRSLTITNAKKPASPIKTLSARSSAFFGSPECHLFRTQSPYRRAVRGSMQAAAEASLPKSPAFNPWKMSLPEVRIRRPSTSESENDQKMAYEESIYSNDVALVDTSCSTHGLVPNLLQPSEKHGHATIFLDPPKYQSPRISIAHRSTSSTSSSDWKSWLSANMSELDGQCSGLEHPQSIEKVVSQPDLTWGGGHVRENAQIDGDGEDESASPRKVEIFGSADQVSCAVKNDPQRPRGQLDDIRTDGLAKAAPATKQRPVATSYPPVNNILKIKPSMAHVQTDKVNENTPNIGTCGNRNTSKPRTVVQTRSLSALKTQDQNVAPL</sequence>
<feature type="region of interest" description="Disordered" evidence="1">
    <location>
        <begin position="891"/>
        <end position="911"/>
    </location>
</feature>
<dbReference type="GeneID" id="19267863"/>
<evidence type="ECO:0000256" key="1">
    <source>
        <dbReference type="SAM" id="MobiDB-lite"/>
    </source>
</evidence>
<dbReference type="RefSeq" id="XP_007829622.1">
    <property type="nucleotide sequence ID" value="XM_007831431.1"/>
</dbReference>
<feature type="region of interest" description="Disordered" evidence="1">
    <location>
        <begin position="221"/>
        <end position="277"/>
    </location>
</feature>
<feature type="compositionally biased region" description="Polar residues" evidence="1">
    <location>
        <begin position="413"/>
        <end position="437"/>
    </location>
</feature>
<dbReference type="Proteomes" id="UP000030651">
    <property type="component" value="Unassembled WGS sequence"/>
</dbReference>
<dbReference type="KEGG" id="pfy:PFICI_02850"/>
<proteinExistence type="predicted"/>
<organism evidence="2 3">
    <name type="scientific">Pestalotiopsis fici (strain W106-1 / CGMCC3.15140)</name>
    <dbReference type="NCBI Taxonomy" id="1229662"/>
    <lineage>
        <taxon>Eukaryota</taxon>
        <taxon>Fungi</taxon>
        <taxon>Dikarya</taxon>
        <taxon>Ascomycota</taxon>
        <taxon>Pezizomycotina</taxon>
        <taxon>Sordariomycetes</taxon>
        <taxon>Xylariomycetidae</taxon>
        <taxon>Amphisphaeriales</taxon>
        <taxon>Sporocadaceae</taxon>
        <taxon>Pestalotiopsis</taxon>
    </lineage>
</organism>
<feature type="region of interest" description="Disordered" evidence="1">
    <location>
        <begin position="348"/>
        <end position="437"/>
    </location>
</feature>
<feature type="region of interest" description="Disordered" evidence="1">
    <location>
        <begin position="792"/>
        <end position="817"/>
    </location>
</feature>
<feature type="region of interest" description="Disordered" evidence="1">
    <location>
        <begin position="1"/>
        <end position="150"/>
    </location>
</feature>
<dbReference type="HOGENOM" id="CLU_010151_0_0_1"/>
<dbReference type="InParanoid" id="W3XFL9"/>
<feature type="compositionally biased region" description="Basic and acidic residues" evidence="1">
    <location>
        <begin position="29"/>
        <end position="38"/>
    </location>
</feature>
<feature type="compositionally biased region" description="Polar residues" evidence="1">
    <location>
        <begin position="892"/>
        <end position="911"/>
    </location>
</feature>
<dbReference type="OMA" id="AMGSRRM"/>
<feature type="compositionally biased region" description="Basic and acidic residues" evidence="1">
    <location>
        <begin position="400"/>
        <end position="412"/>
    </location>
</feature>
<feature type="region of interest" description="Disordered" evidence="1">
    <location>
        <begin position="172"/>
        <end position="203"/>
    </location>
</feature>
<gene>
    <name evidence="2" type="ORF">PFICI_02850</name>
</gene>
<feature type="compositionally biased region" description="Polar residues" evidence="1">
    <location>
        <begin position="366"/>
        <end position="378"/>
    </location>
</feature>
<protein>
    <submittedName>
        <fullName evidence="2">Uncharacterized protein</fullName>
    </submittedName>
</protein>
<keyword evidence="3" id="KW-1185">Reference proteome</keyword>
<evidence type="ECO:0000313" key="2">
    <source>
        <dbReference type="EMBL" id="ETS84825.1"/>
    </source>
</evidence>
<accession>W3XFL9</accession>
<dbReference type="AlphaFoldDB" id="W3XFL9"/>
<feature type="compositionally biased region" description="Basic and acidic residues" evidence="1">
    <location>
        <begin position="76"/>
        <end position="86"/>
    </location>
</feature>
<dbReference type="eggNOG" id="ENOG502SE9M">
    <property type="taxonomic scope" value="Eukaryota"/>
</dbReference>
<name>W3XFL9_PESFW</name>
<dbReference type="OrthoDB" id="206201at2759"/>
<feature type="compositionally biased region" description="Polar residues" evidence="1">
    <location>
        <begin position="89"/>
        <end position="104"/>
    </location>
</feature>
<evidence type="ECO:0000313" key="3">
    <source>
        <dbReference type="Proteomes" id="UP000030651"/>
    </source>
</evidence>
<feature type="compositionally biased region" description="Basic and acidic residues" evidence="1">
    <location>
        <begin position="348"/>
        <end position="365"/>
    </location>
</feature>
<feature type="region of interest" description="Disordered" evidence="1">
    <location>
        <begin position="527"/>
        <end position="552"/>
    </location>
</feature>
<feature type="compositionally biased region" description="Polar residues" evidence="1">
    <location>
        <begin position="125"/>
        <end position="145"/>
    </location>
</feature>
<dbReference type="EMBL" id="KI912110">
    <property type="protein sequence ID" value="ETS84825.1"/>
    <property type="molecule type" value="Genomic_DNA"/>
</dbReference>
<feature type="compositionally biased region" description="Low complexity" evidence="1">
    <location>
        <begin position="231"/>
        <end position="242"/>
    </location>
</feature>